<keyword evidence="3" id="KW-1185">Reference proteome</keyword>
<dbReference type="EMBL" id="JACGCI010000020">
    <property type="protein sequence ID" value="KAF6757935.1"/>
    <property type="molecule type" value="Genomic_DNA"/>
</dbReference>
<protein>
    <recommendedName>
        <fullName evidence="4">Peptidase M12A domain-containing protein</fullName>
    </recommendedName>
</protein>
<feature type="compositionally biased region" description="Acidic residues" evidence="1">
    <location>
        <begin position="110"/>
        <end position="120"/>
    </location>
</feature>
<dbReference type="GO" id="GO:0008237">
    <property type="term" value="F:metallopeptidase activity"/>
    <property type="evidence" value="ECO:0007669"/>
    <property type="project" value="InterPro"/>
</dbReference>
<dbReference type="InterPro" id="IPR024079">
    <property type="entry name" value="MetalloPept_cat_dom_sf"/>
</dbReference>
<sequence length="369" mass="41703">MPVFPPLVYPPKADGEPIQSVCNYFGAIEDGSRDDAPRMHDGVSPIVPFTRRNGLWDNGARITCGFSEHRGQGEFGGGEREEHRFVRRVAKEWEKCANVKFIFVDQGDRIDEEGEEEGEEGATMSTTRSQTHIEGGKEGEDENKEDEGPTHSFKPLDAVVRIYFAAYGVGSWTYLAGDIESIPKYAGPTMNITPPLSRSRGDILHQFGHVLGFLDEHKNPKMKDVLEWKMDGTFLYFNTLGWNEEEPVWSSERTVKRWEAYKDSQVGADLPVDLDSVMMFHLPKEFTEQGLEVPPHETLSPLDKAYAFLTYPYFDGDQAPEGAITFSEALDVAKITGEVRERFVAKYAVRDWRGMREELVGLGKVKEHN</sequence>
<gene>
    <name evidence="2" type="ORF">DFP72DRAFT_1109108</name>
</gene>
<feature type="compositionally biased region" description="Polar residues" evidence="1">
    <location>
        <begin position="123"/>
        <end position="132"/>
    </location>
</feature>
<dbReference type="AlphaFoldDB" id="A0A8H6I2X3"/>
<evidence type="ECO:0000313" key="2">
    <source>
        <dbReference type="EMBL" id="KAF6757935.1"/>
    </source>
</evidence>
<reference evidence="2 3" key="1">
    <citation type="submission" date="2020-07" db="EMBL/GenBank/DDBJ databases">
        <title>Comparative genomics of pyrophilous fungi reveals a link between fire events and developmental genes.</title>
        <authorList>
            <consortium name="DOE Joint Genome Institute"/>
            <person name="Steindorff A.S."/>
            <person name="Carver A."/>
            <person name="Calhoun S."/>
            <person name="Stillman K."/>
            <person name="Liu H."/>
            <person name="Lipzen A."/>
            <person name="Pangilinan J."/>
            <person name="Labutti K."/>
            <person name="Bruns T.D."/>
            <person name="Grigoriev I.V."/>
        </authorList>
    </citation>
    <scope>NUCLEOTIDE SEQUENCE [LARGE SCALE GENOMIC DNA]</scope>
    <source>
        <strain evidence="2 3">CBS 144469</strain>
    </source>
</reference>
<dbReference type="Gene3D" id="3.40.390.10">
    <property type="entry name" value="Collagenase (Catalytic Domain)"/>
    <property type="match status" value="1"/>
</dbReference>
<dbReference type="Proteomes" id="UP000521943">
    <property type="component" value="Unassembled WGS sequence"/>
</dbReference>
<accession>A0A8H6I2X3</accession>
<dbReference type="SUPFAM" id="SSF55486">
    <property type="entry name" value="Metalloproteases ('zincins'), catalytic domain"/>
    <property type="match status" value="1"/>
</dbReference>
<organism evidence="2 3">
    <name type="scientific">Ephemerocybe angulata</name>
    <dbReference type="NCBI Taxonomy" id="980116"/>
    <lineage>
        <taxon>Eukaryota</taxon>
        <taxon>Fungi</taxon>
        <taxon>Dikarya</taxon>
        <taxon>Basidiomycota</taxon>
        <taxon>Agaricomycotina</taxon>
        <taxon>Agaricomycetes</taxon>
        <taxon>Agaricomycetidae</taxon>
        <taxon>Agaricales</taxon>
        <taxon>Agaricineae</taxon>
        <taxon>Psathyrellaceae</taxon>
        <taxon>Ephemerocybe</taxon>
    </lineage>
</organism>
<name>A0A8H6I2X3_9AGAR</name>
<evidence type="ECO:0008006" key="4">
    <source>
        <dbReference type="Google" id="ProtNLM"/>
    </source>
</evidence>
<evidence type="ECO:0000313" key="3">
    <source>
        <dbReference type="Proteomes" id="UP000521943"/>
    </source>
</evidence>
<feature type="region of interest" description="Disordered" evidence="1">
    <location>
        <begin position="110"/>
        <end position="152"/>
    </location>
</feature>
<comment type="caution">
    <text evidence="2">The sequence shown here is derived from an EMBL/GenBank/DDBJ whole genome shotgun (WGS) entry which is preliminary data.</text>
</comment>
<dbReference type="OrthoDB" id="5945790at2759"/>
<proteinExistence type="predicted"/>
<evidence type="ECO:0000256" key="1">
    <source>
        <dbReference type="SAM" id="MobiDB-lite"/>
    </source>
</evidence>